<dbReference type="SUPFAM" id="SSF52113">
    <property type="entry name" value="BRCT domain"/>
    <property type="match status" value="2"/>
</dbReference>
<dbReference type="GO" id="GO:0006303">
    <property type="term" value="P:double-strand break repair via nonhomologous end joining"/>
    <property type="evidence" value="ECO:0007669"/>
    <property type="project" value="InterPro"/>
</dbReference>
<accession>A0AAV4HZF8</accession>
<dbReference type="GO" id="GO:0005634">
    <property type="term" value="C:nucleus"/>
    <property type="evidence" value="ECO:0007669"/>
    <property type="project" value="UniProtKB-SubCell"/>
</dbReference>
<keyword evidence="6" id="KW-0677">Repeat</keyword>
<dbReference type="PANTHER" id="PTHR11370:SF5">
    <property type="entry name" value="DNA REPAIR PROTEIN XRCC1"/>
    <property type="match status" value="1"/>
</dbReference>
<dbReference type="InterPro" id="IPR002706">
    <property type="entry name" value="Xrcc1_N"/>
</dbReference>
<dbReference type="Pfam" id="PF16589">
    <property type="entry name" value="BRCT_2"/>
    <property type="match status" value="1"/>
</dbReference>
<dbReference type="InterPro" id="IPR001357">
    <property type="entry name" value="BRCT_dom"/>
</dbReference>
<dbReference type="FunFam" id="2.60.120.260:FF:000025">
    <property type="entry name" value="DNA repair protein XRCC1 isoform X1"/>
    <property type="match status" value="1"/>
</dbReference>
<evidence type="ECO:0000313" key="17">
    <source>
        <dbReference type="EMBL" id="GFS03558.1"/>
    </source>
</evidence>
<evidence type="ECO:0000256" key="15">
    <source>
        <dbReference type="SAM" id="MobiDB-lite"/>
    </source>
</evidence>
<evidence type="ECO:0000256" key="2">
    <source>
        <dbReference type="ARBA" id="ARBA00004286"/>
    </source>
</evidence>
<dbReference type="SUPFAM" id="SSF49785">
    <property type="entry name" value="Galactose-binding domain-like"/>
    <property type="match status" value="1"/>
</dbReference>
<dbReference type="CDD" id="cd17725">
    <property type="entry name" value="BRCT_XRCC1_rpt1"/>
    <property type="match status" value="1"/>
</dbReference>
<feature type="region of interest" description="Disordered" evidence="15">
    <location>
        <begin position="211"/>
        <end position="302"/>
    </location>
</feature>
<feature type="compositionally biased region" description="Basic and acidic residues" evidence="15">
    <location>
        <begin position="475"/>
        <end position="507"/>
    </location>
</feature>
<keyword evidence="18" id="KW-1185">Reference proteome</keyword>
<dbReference type="InterPro" id="IPR045080">
    <property type="entry name" value="BRCT_XRCC1_rpt1"/>
</dbReference>
<feature type="compositionally biased region" description="Basic and acidic residues" evidence="15">
    <location>
        <begin position="432"/>
        <end position="441"/>
    </location>
</feature>
<dbReference type="Pfam" id="PF00533">
    <property type="entry name" value="BRCT"/>
    <property type="match status" value="1"/>
</dbReference>
<reference evidence="17 18" key="1">
    <citation type="journal article" date="2021" name="Elife">
        <title>Chloroplast acquisition without the gene transfer in kleptoplastic sea slugs, Plakobranchus ocellatus.</title>
        <authorList>
            <person name="Maeda T."/>
            <person name="Takahashi S."/>
            <person name="Yoshida T."/>
            <person name="Shimamura S."/>
            <person name="Takaki Y."/>
            <person name="Nagai Y."/>
            <person name="Toyoda A."/>
            <person name="Suzuki Y."/>
            <person name="Arimoto A."/>
            <person name="Ishii H."/>
            <person name="Satoh N."/>
            <person name="Nishiyama T."/>
            <person name="Hasebe M."/>
            <person name="Maruyama T."/>
            <person name="Minagawa J."/>
            <person name="Obokata J."/>
            <person name="Shigenobu S."/>
        </authorList>
    </citation>
    <scope>NUCLEOTIDE SEQUENCE [LARGE SCALE GENOMIC DNA]</scope>
</reference>
<dbReference type="EMBL" id="BMAT01009300">
    <property type="protein sequence ID" value="GFS03558.1"/>
    <property type="molecule type" value="Genomic_DNA"/>
</dbReference>
<evidence type="ECO:0000256" key="11">
    <source>
        <dbReference type="ARBA" id="ARBA00055460"/>
    </source>
</evidence>
<keyword evidence="3" id="KW-0158">Chromosome</keyword>
<evidence type="ECO:0000256" key="12">
    <source>
        <dbReference type="ARBA" id="ARBA00064453"/>
    </source>
</evidence>
<feature type="region of interest" description="Disordered" evidence="15">
    <location>
        <begin position="398"/>
        <end position="542"/>
    </location>
</feature>
<feature type="domain" description="BRCT" evidence="16">
    <location>
        <begin position="545"/>
        <end position="636"/>
    </location>
</feature>
<evidence type="ECO:0000256" key="1">
    <source>
        <dbReference type="ARBA" id="ARBA00004123"/>
    </source>
</evidence>
<evidence type="ECO:0000256" key="4">
    <source>
        <dbReference type="ARBA" id="ARBA00022499"/>
    </source>
</evidence>
<evidence type="ECO:0000256" key="5">
    <source>
        <dbReference type="ARBA" id="ARBA00022553"/>
    </source>
</evidence>
<feature type="compositionally biased region" description="Basic and acidic residues" evidence="15">
    <location>
        <begin position="211"/>
        <end position="221"/>
    </location>
</feature>
<keyword evidence="8" id="KW-0832">Ubl conjugation</keyword>
<protein>
    <recommendedName>
        <fullName evidence="13">DNA repair protein XRCC1</fullName>
    </recommendedName>
    <alternativeName>
        <fullName evidence="14">X-ray repair cross-complementing protein 1</fullName>
    </alternativeName>
</protein>
<dbReference type="FunFam" id="3.40.50.10190:FF:000012">
    <property type="entry name" value="X-ray repair cross complementing 1"/>
    <property type="match status" value="1"/>
</dbReference>
<dbReference type="PROSITE" id="PS50172">
    <property type="entry name" value="BRCT"/>
    <property type="match status" value="2"/>
</dbReference>
<feature type="compositionally biased region" description="Low complexity" evidence="15">
    <location>
        <begin position="273"/>
        <end position="283"/>
    </location>
</feature>
<gene>
    <name evidence="17" type="ORF">ElyMa_004635100</name>
</gene>
<keyword evidence="10" id="KW-0539">Nucleus</keyword>
<dbReference type="Proteomes" id="UP000762676">
    <property type="component" value="Unassembled WGS sequence"/>
</dbReference>
<comment type="function">
    <text evidence="11">Scaffold protein involved in DNA single-strand break repair by mediating the assembly of DNA break repair protein complexes. Negatively regulates ADP-ribosyltransferase activity of PARP1 during base-excision repair in order to prevent excessive PARP1 activity. Recognizes and binds poly-ADP-ribose chains: specifically binds auto-poly-ADP-ribosylated PARP1, limiting its activity.</text>
</comment>
<dbReference type="CDD" id="cd17707">
    <property type="entry name" value="BRCT_XRCC1_rpt2"/>
    <property type="match status" value="1"/>
</dbReference>
<dbReference type="SMART" id="SM00292">
    <property type="entry name" value="BRCT"/>
    <property type="match status" value="2"/>
</dbReference>
<feature type="compositionally biased region" description="Acidic residues" evidence="15">
    <location>
        <begin position="463"/>
        <end position="474"/>
    </location>
</feature>
<evidence type="ECO:0000256" key="6">
    <source>
        <dbReference type="ARBA" id="ARBA00022737"/>
    </source>
</evidence>
<keyword evidence="4" id="KW-1017">Isopeptide bond</keyword>
<evidence type="ECO:0000256" key="7">
    <source>
        <dbReference type="ARBA" id="ARBA00022763"/>
    </source>
</evidence>
<dbReference type="GO" id="GO:0000012">
    <property type="term" value="P:single strand break repair"/>
    <property type="evidence" value="ECO:0007669"/>
    <property type="project" value="InterPro"/>
</dbReference>
<comment type="subunit">
    <text evidence="12">Homodimer. Interacts with polynucleotide kinase (PNK), DNA polymerase-beta (POLB) and DNA ligase III (LIG3). Interacts with APTX and APLF. Interacts with APEX1; the interaction is induced by SIRT1 and increases with the acetylated form of APEX1. Interacts with (poly-ADP-ribosylated) PARP1.</text>
</comment>
<organism evidence="17 18">
    <name type="scientific">Elysia marginata</name>
    <dbReference type="NCBI Taxonomy" id="1093978"/>
    <lineage>
        <taxon>Eukaryota</taxon>
        <taxon>Metazoa</taxon>
        <taxon>Spiralia</taxon>
        <taxon>Lophotrochozoa</taxon>
        <taxon>Mollusca</taxon>
        <taxon>Gastropoda</taxon>
        <taxon>Heterobranchia</taxon>
        <taxon>Euthyneura</taxon>
        <taxon>Panpulmonata</taxon>
        <taxon>Sacoglossa</taxon>
        <taxon>Placobranchoidea</taxon>
        <taxon>Plakobranchidae</taxon>
        <taxon>Elysia</taxon>
    </lineage>
</organism>
<feature type="domain" description="BRCT" evidence="16">
    <location>
        <begin position="310"/>
        <end position="397"/>
    </location>
</feature>
<dbReference type="InterPro" id="IPR008979">
    <property type="entry name" value="Galactose-bd-like_sf"/>
</dbReference>
<comment type="caution">
    <text evidence="17">The sequence shown here is derived from an EMBL/GenBank/DDBJ whole genome shotgun (WGS) entry which is preliminary data.</text>
</comment>
<dbReference type="PANTHER" id="PTHR11370">
    <property type="entry name" value="DNA-REPAIR PROTEIN XRCC1"/>
    <property type="match status" value="1"/>
</dbReference>
<evidence type="ECO:0000256" key="14">
    <source>
        <dbReference type="ARBA" id="ARBA00079580"/>
    </source>
</evidence>
<sequence length="639" mass="70575">MPEIEVQHIVSFSSADKNNPAENLLKLDGSHKWKCATPGEKSVSCILQFTKCSQIHSIDIGNEGSAFVEVLVGKSAATTDKDFEVLLVASTFMSPLDSRNGTNRTSVRMFGPDKLSKATADKKWDRVKIICTQPFTKTTQYGLSFIKFHSPSDQTDTEIKTKKLGAFSLKPASDDEADDIQVGSLFANRGRPETVPTPTAAAAIRAAGRLAEEHIKTEPTRKASPSTSVKRQATSPPPAQALKKTKTGAVSKSSGSDTEEEEKVVKPALRKQSTSLSSTASSSKRGDDGDAASALKRSRTLPASASPAKEFGCLMEGVVFVLSGFQNPYRAELRDKAVEMGAKYRPDWGRGCTHLICAFQNTPKYQQVSGKGKIVTKSWVTDSHKMKKLLPWRKYRLGDAESPEESSEEEEETKPTPRPKVTTQRKPSPEQPQHKTSDKPTKNAPGTSRSTLPQKGVTFGSDTEPEESEEDTDDELRKAAERNQQKKTVEEKPMQKKTAEEKAKVSDQAKTACAVEADPYDVATDEEQDDPTGKLGDGSDSGLPELPEFFSDKHFFFYGDFDSADRRLLTRYVAAYNGEEEDYMSKKVNFVVTAQKWDDNFEEALSENPNLVFVKPKWIFACHEKSKLLPYQSYIIVPH</sequence>
<feature type="compositionally biased region" description="Polar residues" evidence="15">
    <location>
        <begin position="444"/>
        <end position="453"/>
    </location>
</feature>
<feature type="compositionally biased region" description="Polar residues" evidence="15">
    <location>
        <begin position="223"/>
        <end position="234"/>
    </location>
</feature>
<comment type="subcellular location">
    <subcellularLocation>
        <location evidence="2">Chromosome</location>
    </subcellularLocation>
    <subcellularLocation>
        <location evidence="1">Nucleus</location>
    </subcellularLocation>
</comment>
<dbReference type="Gene3D" id="2.60.120.260">
    <property type="entry name" value="Galactose-binding domain-like"/>
    <property type="match status" value="1"/>
</dbReference>
<dbReference type="InterPro" id="IPR036420">
    <property type="entry name" value="BRCT_dom_sf"/>
</dbReference>
<evidence type="ECO:0000256" key="9">
    <source>
        <dbReference type="ARBA" id="ARBA00023204"/>
    </source>
</evidence>
<proteinExistence type="predicted"/>
<evidence type="ECO:0000256" key="8">
    <source>
        <dbReference type="ARBA" id="ARBA00022843"/>
    </source>
</evidence>
<keyword evidence="5" id="KW-0597">Phosphoprotein</keyword>
<dbReference type="GO" id="GO:0005694">
    <property type="term" value="C:chromosome"/>
    <property type="evidence" value="ECO:0007669"/>
    <property type="project" value="UniProtKB-SubCell"/>
</dbReference>
<dbReference type="AlphaFoldDB" id="A0AAV4HZF8"/>
<dbReference type="Gene3D" id="3.40.50.10190">
    <property type="entry name" value="BRCT domain"/>
    <property type="match status" value="2"/>
</dbReference>
<keyword evidence="7" id="KW-0227">DNA damage</keyword>
<evidence type="ECO:0000256" key="13">
    <source>
        <dbReference type="ARBA" id="ARBA00068212"/>
    </source>
</evidence>
<dbReference type="GO" id="GO:0003684">
    <property type="term" value="F:damaged DNA binding"/>
    <property type="evidence" value="ECO:0007669"/>
    <property type="project" value="InterPro"/>
</dbReference>
<evidence type="ECO:0000313" key="18">
    <source>
        <dbReference type="Proteomes" id="UP000762676"/>
    </source>
</evidence>
<feature type="compositionally biased region" description="Acidic residues" evidence="15">
    <location>
        <begin position="401"/>
        <end position="412"/>
    </location>
</feature>
<evidence type="ECO:0000259" key="16">
    <source>
        <dbReference type="PROSITE" id="PS50172"/>
    </source>
</evidence>
<dbReference type="Pfam" id="PF01834">
    <property type="entry name" value="XRCC1_N"/>
    <property type="match status" value="1"/>
</dbReference>
<dbReference type="FunFam" id="3.40.50.10190:FF:000008">
    <property type="entry name" value="X-ray repair cross complementing 1"/>
    <property type="match status" value="1"/>
</dbReference>
<evidence type="ECO:0000256" key="3">
    <source>
        <dbReference type="ARBA" id="ARBA00022454"/>
    </source>
</evidence>
<keyword evidence="9" id="KW-0234">DNA repair</keyword>
<evidence type="ECO:0000256" key="10">
    <source>
        <dbReference type="ARBA" id="ARBA00023242"/>
    </source>
</evidence>
<name>A0AAV4HZF8_9GAST</name>
<dbReference type="GO" id="GO:0006284">
    <property type="term" value="P:base-excision repair"/>
    <property type="evidence" value="ECO:0007669"/>
    <property type="project" value="InterPro"/>
</dbReference>